<dbReference type="VEuPathDB" id="VectorBase:GAUT012025"/>
<dbReference type="EnsemblMetazoa" id="GAUT012025-RA">
    <property type="protein sequence ID" value="GAUT012025-PA"/>
    <property type="gene ID" value="GAUT012025"/>
</dbReference>
<dbReference type="AlphaFoldDB" id="A0A1A9UQD3"/>
<name>A0A1A9UQD3_GLOAU</name>
<evidence type="ECO:0000313" key="1">
    <source>
        <dbReference type="EnsemblMetazoa" id="GAUT012025-PA"/>
    </source>
</evidence>
<protein>
    <submittedName>
        <fullName evidence="1">Uncharacterized protein</fullName>
    </submittedName>
</protein>
<dbReference type="Proteomes" id="UP000078200">
    <property type="component" value="Unassembled WGS sequence"/>
</dbReference>
<organism evidence="1 2">
    <name type="scientific">Glossina austeni</name>
    <name type="common">Savannah tsetse fly</name>
    <dbReference type="NCBI Taxonomy" id="7395"/>
    <lineage>
        <taxon>Eukaryota</taxon>
        <taxon>Metazoa</taxon>
        <taxon>Ecdysozoa</taxon>
        <taxon>Arthropoda</taxon>
        <taxon>Hexapoda</taxon>
        <taxon>Insecta</taxon>
        <taxon>Pterygota</taxon>
        <taxon>Neoptera</taxon>
        <taxon>Endopterygota</taxon>
        <taxon>Diptera</taxon>
        <taxon>Brachycera</taxon>
        <taxon>Muscomorpha</taxon>
        <taxon>Hippoboscoidea</taxon>
        <taxon>Glossinidae</taxon>
        <taxon>Glossina</taxon>
    </lineage>
</organism>
<proteinExistence type="predicted"/>
<keyword evidence="2" id="KW-1185">Reference proteome</keyword>
<sequence>MRTPFAIQEILGLGVGSAAAAAAAAGYPHAAHLQHHHNLPPTLTTPSTPPLPPSALNSNAASLSITETRLNTVTPPSSLTPNNDCNTASISPGTPHEFRGHFQQHFGSQFVGFHNSKNEVFVSHLQDEPDLLPYHIKYRLSCMTCPCESNPQSPFVSPKILYALLRASLYTQVSYAITTTTTTTTTNTNTNTATGTTTTIASTA</sequence>
<reference evidence="1" key="1">
    <citation type="submission" date="2020-05" db="UniProtKB">
        <authorList>
            <consortium name="EnsemblMetazoa"/>
        </authorList>
    </citation>
    <scope>IDENTIFICATION</scope>
    <source>
        <strain evidence="1">TTRI</strain>
    </source>
</reference>
<evidence type="ECO:0000313" key="2">
    <source>
        <dbReference type="Proteomes" id="UP000078200"/>
    </source>
</evidence>
<accession>A0A1A9UQD3</accession>